<dbReference type="VEuPathDB" id="CryptoDB:Cvel_9338"/>
<sequence length="480" mass="52525">MSHAPFPNARSIRRSWLKKLRSCLRTASTREWCVICAWGLGLFSYVSSVIVFLLFSSHEDDVVKNLLEAHGEKPGVTPSRGCTNEKTELEPAVCTLPFHGDGSFKILQVADTHFGLGAEDECENVGGDPTVPCSSLNTTAFIADVVRLESPDLIVFTGDQIWHPKGPLPRGVSAPTVAREAIKAVTASAVSGGIPFAAVFGNHDEESKLSRRDQMREYKKLPGACVSEGPQTIPGYSNFRIDLSHLDPPSSSSSSPQSLRLPLFFLDNGGNQGFVPDPAGRDVTGFSRAAQNEWLVDQISALRRESRSRTEILQGGALFLHIPTQASGDSSVGVSSVSLPVWFPHMHSLLCYFNEYREATISSGAHREFIFSSWVNSGLGAAALSSGLIRGIFCGHDHINDFCGEWPPRRESAGPKSGWKGSALQLCYGGGCGYGIYGREDVKRRMRVIELTNFGGTAKTWLRFDRDPDLVKRDLHELWR</sequence>
<dbReference type="GO" id="GO:0016788">
    <property type="term" value="F:hydrolase activity, acting on ester bonds"/>
    <property type="evidence" value="ECO:0007669"/>
    <property type="project" value="TreeGrafter"/>
</dbReference>
<evidence type="ECO:0000259" key="2">
    <source>
        <dbReference type="Pfam" id="PF00149"/>
    </source>
</evidence>
<proteinExistence type="predicted"/>
<dbReference type="InterPro" id="IPR004843">
    <property type="entry name" value="Calcineurin-like_PHP"/>
</dbReference>
<reference evidence="3" key="1">
    <citation type="submission" date="2014-11" db="EMBL/GenBank/DDBJ databases">
        <authorList>
            <person name="Otto D Thomas"/>
            <person name="Naeem Raeece"/>
        </authorList>
    </citation>
    <scope>NUCLEOTIDE SEQUENCE</scope>
</reference>
<dbReference type="SUPFAM" id="SSF56300">
    <property type="entry name" value="Metallo-dependent phosphatases"/>
    <property type="match status" value="1"/>
</dbReference>
<dbReference type="AlphaFoldDB" id="A0A0G4HXU3"/>
<protein>
    <recommendedName>
        <fullName evidence="2">Calcineurin-like phosphoesterase domain-containing protein</fullName>
    </recommendedName>
</protein>
<feature type="transmembrane region" description="Helical" evidence="1">
    <location>
        <begin position="32"/>
        <end position="55"/>
    </location>
</feature>
<dbReference type="PANTHER" id="PTHR32440">
    <property type="entry name" value="PHOSPHATASE DCR2-RELATED-RELATED"/>
    <property type="match status" value="1"/>
</dbReference>
<feature type="domain" description="Calcineurin-like phosphoesterase" evidence="2">
    <location>
        <begin position="104"/>
        <end position="224"/>
    </location>
</feature>
<evidence type="ECO:0000313" key="3">
    <source>
        <dbReference type="EMBL" id="CEM49322.1"/>
    </source>
</evidence>
<dbReference type="Pfam" id="PF00149">
    <property type="entry name" value="Metallophos"/>
    <property type="match status" value="1"/>
</dbReference>
<organism evidence="3">
    <name type="scientific">Chromera velia CCMP2878</name>
    <dbReference type="NCBI Taxonomy" id="1169474"/>
    <lineage>
        <taxon>Eukaryota</taxon>
        <taxon>Sar</taxon>
        <taxon>Alveolata</taxon>
        <taxon>Colpodellida</taxon>
        <taxon>Chromeraceae</taxon>
        <taxon>Chromera</taxon>
    </lineage>
</organism>
<dbReference type="PANTHER" id="PTHR32440:SF0">
    <property type="entry name" value="PHOSPHATASE DCR2-RELATED"/>
    <property type="match status" value="1"/>
</dbReference>
<name>A0A0G4HXU3_9ALVE</name>
<dbReference type="Gene3D" id="3.60.21.10">
    <property type="match status" value="1"/>
</dbReference>
<dbReference type="InterPro" id="IPR029052">
    <property type="entry name" value="Metallo-depent_PP-like"/>
</dbReference>
<gene>
    <name evidence="3" type="ORF">Cvel_9338</name>
</gene>
<dbReference type="PhylomeDB" id="A0A0G4HXU3"/>
<evidence type="ECO:0000256" key="1">
    <source>
        <dbReference type="SAM" id="Phobius"/>
    </source>
</evidence>
<keyword evidence="1" id="KW-0472">Membrane</keyword>
<dbReference type="EMBL" id="CDMZ01004301">
    <property type="protein sequence ID" value="CEM49322.1"/>
    <property type="molecule type" value="Genomic_DNA"/>
</dbReference>
<keyword evidence="1" id="KW-1133">Transmembrane helix</keyword>
<keyword evidence="1" id="KW-0812">Transmembrane</keyword>
<dbReference type="GO" id="GO:0005737">
    <property type="term" value="C:cytoplasm"/>
    <property type="evidence" value="ECO:0007669"/>
    <property type="project" value="TreeGrafter"/>
</dbReference>
<accession>A0A0G4HXU3</accession>